<dbReference type="RefSeq" id="WP_115569572.1">
    <property type="nucleotide sequence ID" value="NZ_NXLV01000006.1"/>
</dbReference>
<dbReference type="Gene3D" id="3.40.50.300">
    <property type="entry name" value="P-loop containing nucleotide triphosphate hydrolases"/>
    <property type="match status" value="1"/>
</dbReference>
<gene>
    <name evidence="2" type="ORF">CQA58_04710</name>
</gene>
<dbReference type="Proteomes" id="UP000257045">
    <property type="component" value="Unassembled WGS sequence"/>
</dbReference>
<comment type="caution">
    <text evidence="2">The sequence shown here is derived from an EMBL/GenBank/DDBJ whole genome shotgun (WGS) entry which is preliminary data.</text>
</comment>
<dbReference type="EMBL" id="NXLV01000006">
    <property type="protein sequence ID" value="RDU70827.1"/>
    <property type="molecule type" value="Genomic_DNA"/>
</dbReference>
<sequence length="759" mass="89049">MVPIDFSHLDFKEFESLALDLIEIDRGTRIERFKEGKDSGIDGRYLVGEKVHIIQCKHYAKSGISKLFKKLENEELAKIQKHKPYAYLIATSVDLSPANKEKIRKVFGDHIRSPMDIYGLSDLLSILRKNPNIQEAYPKLWSGSVQIIQNAQNQPIIQKGTELLEQIKREEKIYIKTQYFYNGVKFLQENKIIVIAGEPGIGKTTLARQLILYFSQYNYEPVHITKSIEDAEKVYSRNKKQVFFFDDFLGSNYLSFIEDRLDSQIVAFSQRIHYDTNKLLILTSRTNILNRGSIASDQLRYSNLNSRRYILKISNILPIEKAHILYSLLKHNGLDNSFFVEICKDKRYRAIISHKNFNPRLISFISDHQKVEGNVIRVDNYWDWIQKVLDNPHEIWRNTFEMQSDKYIQILVFFVVLNRNSIAEKHLKNAYCAFLKSENYGSSLDNRVSIDSKIEEAVYYFLNRNLETSTNEVYCTLFNPSIADFILKNHMQYASYFAPCLASLQSFDATSYFIDSHKNKLIETALIIDVIKSLYSNLEPNIFHDIDYAVAICFFAHELDLEDMTKTKFILQSIFDRKKPVIKSLEYFVRLVGLYYSTDFIFKDYSFFDKLIEHAKSDFCTITLLDLLVNIFGIFELSSIKNKLKKLVCRYLSDEIYDEMYSLTYSSFQIGFDYDGEPYFYNEYEINKKLDDFFDSIIQKLPQKMMDLVSFEEAVIGFDIEDYKEHILSNISDGDWDDEGYYPSEKENWDDIDSLFQNQ</sequence>
<name>A0A3D8IZX8_9HELI</name>
<dbReference type="Pfam" id="PF04471">
    <property type="entry name" value="Mrr_cat"/>
    <property type="match status" value="1"/>
</dbReference>
<organism evidence="2 3">
    <name type="scientific">Helicobacter brantae</name>
    <dbReference type="NCBI Taxonomy" id="375927"/>
    <lineage>
        <taxon>Bacteria</taxon>
        <taxon>Pseudomonadati</taxon>
        <taxon>Campylobacterota</taxon>
        <taxon>Epsilonproteobacteria</taxon>
        <taxon>Campylobacterales</taxon>
        <taxon>Helicobacteraceae</taxon>
        <taxon>Helicobacter</taxon>
    </lineage>
</organism>
<dbReference type="OrthoDB" id="9806903at2"/>
<protein>
    <recommendedName>
        <fullName evidence="1">AAA+ ATPase domain-containing protein</fullName>
    </recommendedName>
</protein>
<dbReference type="GO" id="GO:0009307">
    <property type="term" value="P:DNA restriction-modification system"/>
    <property type="evidence" value="ECO:0007669"/>
    <property type="project" value="InterPro"/>
</dbReference>
<dbReference type="InterPro" id="IPR003593">
    <property type="entry name" value="AAA+_ATPase"/>
</dbReference>
<dbReference type="InterPro" id="IPR007560">
    <property type="entry name" value="Restrct_endonuc_IV_Mrr"/>
</dbReference>
<proteinExistence type="predicted"/>
<dbReference type="InterPro" id="IPR049050">
    <property type="entry name" value="nSTAND3"/>
</dbReference>
<dbReference type="SUPFAM" id="SSF52540">
    <property type="entry name" value="P-loop containing nucleoside triphosphate hydrolases"/>
    <property type="match status" value="1"/>
</dbReference>
<feature type="domain" description="AAA+ ATPase" evidence="1">
    <location>
        <begin position="189"/>
        <end position="344"/>
    </location>
</feature>
<dbReference type="Pfam" id="PF20720">
    <property type="entry name" value="nSTAND3"/>
    <property type="match status" value="1"/>
</dbReference>
<evidence type="ECO:0000313" key="3">
    <source>
        <dbReference type="Proteomes" id="UP000257045"/>
    </source>
</evidence>
<reference evidence="2 3" key="1">
    <citation type="submission" date="2018-04" db="EMBL/GenBank/DDBJ databases">
        <title>Novel Campyloabacter and Helicobacter Species and Strains.</title>
        <authorList>
            <person name="Mannion A.J."/>
            <person name="Shen Z."/>
            <person name="Fox J.G."/>
        </authorList>
    </citation>
    <scope>NUCLEOTIDE SEQUENCE [LARGE SCALE GENOMIC DNA]</scope>
    <source>
        <strain evidence="2 3">MIT 04-9366</strain>
    </source>
</reference>
<evidence type="ECO:0000259" key="1">
    <source>
        <dbReference type="SMART" id="SM00382"/>
    </source>
</evidence>
<dbReference type="AlphaFoldDB" id="A0A3D8IZX8"/>
<dbReference type="GO" id="GO:0003677">
    <property type="term" value="F:DNA binding"/>
    <property type="evidence" value="ECO:0007669"/>
    <property type="project" value="InterPro"/>
</dbReference>
<keyword evidence="3" id="KW-1185">Reference proteome</keyword>
<accession>A0A3D8IZX8</accession>
<dbReference type="GO" id="GO:0004519">
    <property type="term" value="F:endonuclease activity"/>
    <property type="evidence" value="ECO:0007669"/>
    <property type="project" value="InterPro"/>
</dbReference>
<dbReference type="InterPro" id="IPR027417">
    <property type="entry name" value="P-loop_NTPase"/>
</dbReference>
<evidence type="ECO:0000313" key="2">
    <source>
        <dbReference type="EMBL" id="RDU70827.1"/>
    </source>
</evidence>
<dbReference type="SMART" id="SM00382">
    <property type="entry name" value="AAA"/>
    <property type="match status" value="1"/>
</dbReference>